<name>A0A8C7AXV8_NEOVI</name>
<accession>A0A8C7AXV8</accession>
<dbReference type="AlphaFoldDB" id="A0A8C7AXV8"/>
<evidence type="ECO:0000256" key="1">
    <source>
        <dbReference type="SAM" id="MobiDB-lite"/>
    </source>
</evidence>
<organism evidence="2 3">
    <name type="scientific">Neovison vison</name>
    <name type="common">American mink</name>
    <name type="synonym">Mustela vison</name>
    <dbReference type="NCBI Taxonomy" id="452646"/>
    <lineage>
        <taxon>Eukaryota</taxon>
        <taxon>Metazoa</taxon>
        <taxon>Chordata</taxon>
        <taxon>Craniata</taxon>
        <taxon>Vertebrata</taxon>
        <taxon>Euteleostomi</taxon>
        <taxon>Mammalia</taxon>
        <taxon>Eutheria</taxon>
        <taxon>Laurasiatheria</taxon>
        <taxon>Carnivora</taxon>
        <taxon>Caniformia</taxon>
        <taxon>Musteloidea</taxon>
        <taxon>Mustelidae</taxon>
        <taxon>Mustelinae</taxon>
        <taxon>Neogale</taxon>
    </lineage>
</organism>
<dbReference type="Proteomes" id="UP000694425">
    <property type="component" value="Unplaced"/>
</dbReference>
<evidence type="ECO:0000313" key="2">
    <source>
        <dbReference type="Ensembl" id="ENSNVIP00000015525.1"/>
    </source>
</evidence>
<dbReference type="GeneTree" id="ENSGT00950000185222"/>
<sequence length="146" mass="15901">METVSSDLSPAVETEHPQESPDSNNRAFFLHEFSLCYDLIPTSSRLVLFVTSLQAKHAFFALVTNGVRATGFCSVFCFCFVLKGYESRKPSGRNVSKHRLTSTNAGSGGPCAARRASLRKAPRHVASACPLSFRVRVCPAAFVTRG</sequence>
<feature type="region of interest" description="Disordered" evidence="1">
    <location>
        <begin position="92"/>
        <end position="111"/>
    </location>
</feature>
<protein>
    <submittedName>
        <fullName evidence="2">Uncharacterized protein</fullName>
    </submittedName>
</protein>
<reference evidence="2" key="1">
    <citation type="submission" date="2025-08" db="UniProtKB">
        <authorList>
            <consortium name="Ensembl"/>
        </authorList>
    </citation>
    <scope>IDENTIFICATION</scope>
</reference>
<keyword evidence="3" id="KW-1185">Reference proteome</keyword>
<dbReference type="Ensembl" id="ENSNVIT00000018116.1">
    <property type="protein sequence ID" value="ENSNVIP00000015525.1"/>
    <property type="gene ID" value="ENSNVIG00000012165.1"/>
</dbReference>
<reference evidence="2" key="2">
    <citation type="submission" date="2025-09" db="UniProtKB">
        <authorList>
            <consortium name="Ensembl"/>
        </authorList>
    </citation>
    <scope>IDENTIFICATION</scope>
</reference>
<evidence type="ECO:0000313" key="3">
    <source>
        <dbReference type="Proteomes" id="UP000694425"/>
    </source>
</evidence>
<feature type="region of interest" description="Disordered" evidence="1">
    <location>
        <begin position="1"/>
        <end position="23"/>
    </location>
</feature>
<proteinExistence type="predicted"/>
<dbReference type="InterPro" id="IPR046342">
    <property type="entry name" value="CBS_dom_sf"/>
</dbReference>
<dbReference type="Gene3D" id="3.10.580.10">
    <property type="entry name" value="CBS-domain"/>
    <property type="match status" value="1"/>
</dbReference>